<dbReference type="PANTHER" id="PTHR46696">
    <property type="entry name" value="P450, PUTATIVE (EUROFUNG)-RELATED"/>
    <property type="match status" value="1"/>
</dbReference>
<protein>
    <submittedName>
        <fullName evidence="3">Cytochrome P450</fullName>
    </submittedName>
</protein>
<dbReference type="RefSeq" id="WP_305010581.1">
    <property type="nucleotide sequence ID" value="NZ_JAUQSX010000002.1"/>
</dbReference>
<feature type="domain" description="Malonyl-CoA:ACP transacylase (MAT)" evidence="2">
    <location>
        <begin position="52"/>
        <end position="344"/>
    </location>
</feature>
<dbReference type="InterPro" id="IPR036396">
    <property type="entry name" value="Cyt_P450_sf"/>
</dbReference>
<dbReference type="PROSITE" id="PS00086">
    <property type="entry name" value="CYTOCHROME_P450"/>
    <property type="match status" value="1"/>
</dbReference>
<dbReference type="SMART" id="SM00827">
    <property type="entry name" value="PKS_AT"/>
    <property type="match status" value="1"/>
</dbReference>
<dbReference type="Proteomes" id="UP001167796">
    <property type="component" value="Unassembled WGS sequence"/>
</dbReference>
<reference evidence="3" key="1">
    <citation type="submission" date="2023-07" db="EMBL/GenBank/DDBJ databases">
        <authorList>
            <person name="Kim M.K."/>
        </authorList>
    </citation>
    <scope>NUCLEOTIDE SEQUENCE</scope>
    <source>
        <strain evidence="3">M29</strain>
    </source>
</reference>
<evidence type="ECO:0000313" key="4">
    <source>
        <dbReference type="Proteomes" id="UP001167796"/>
    </source>
</evidence>
<name>A0ABT9A7S7_9BACT</name>
<dbReference type="InterPro" id="IPR016035">
    <property type="entry name" value="Acyl_Trfase/lysoPLipase"/>
</dbReference>
<proteinExistence type="inferred from homology"/>
<keyword evidence="4" id="KW-1185">Reference proteome</keyword>
<dbReference type="Gene3D" id="3.30.70.3290">
    <property type="match status" value="1"/>
</dbReference>
<dbReference type="SUPFAM" id="SSF52151">
    <property type="entry name" value="FabD/lysophospholipase-like"/>
    <property type="match status" value="1"/>
</dbReference>
<organism evidence="3 4">
    <name type="scientific">Hymenobacter mellowenesis</name>
    <dbReference type="NCBI Taxonomy" id="3063995"/>
    <lineage>
        <taxon>Bacteria</taxon>
        <taxon>Pseudomonadati</taxon>
        <taxon>Bacteroidota</taxon>
        <taxon>Cytophagia</taxon>
        <taxon>Cytophagales</taxon>
        <taxon>Hymenobacteraceae</taxon>
        <taxon>Hymenobacter</taxon>
    </lineage>
</organism>
<evidence type="ECO:0000313" key="3">
    <source>
        <dbReference type="EMBL" id="MDO7845894.1"/>
    </source>
</evidence>
<comment type="similarity">
    <text evidence="1">Belongs to the cytochrome P450 family.</text>
</comment>
<dbReference type="PANTHER" id="PTHR46696:SF1">
    <property type="entry name" value="CYTOCHROME P450 YJIB-RELATED"/>
    <property type="match status" value="1"/>
</dbReference>
<dbReference type="InterPro" id="IPR014043">
    <property type="entry name" value="Acyl_transferase_dom"/>
</dbReference>
<evidence type="ECO:0000259" key="2">
    <source>
        <dbReference type="SMART" id="SM00827"/>
    </source>
</evidence>
<dbReference type="Gene3D" id="1.10.630.10">
    <property type="entry name" value="Cytochrome P450"/>
    <property type="match status" value="1"/>
</dbReference>
<comment type="caution">
    <text evidence="3">The sequence shown here is derived from an EMBL/GenBank/DDBJ whole genome shotgun (WGS) entry which is preliminary data.</text>
</comment>
<dbReference type="InterPro" id="IPR001227">
    <property type="entry name" value="Ac_transferase_dom_sf"/>
</dbReference>
<accession>A0ABT9A7S7</accession>
<dbReference type="PRINTS" id="PR00385">
    <property type="entry name" value="P450"/>
</dbReference>
<dbReference type="Pfam" id="PF00067">
    <property type="entry name" value="p450"/>
    <property type="match status" value="1"/>
</dbReference>
<dbReference type="EMBL" id="JAUQSX010000002">
    <property type="protein sequence ID" value="MDO7845894.1"/>
    <property type="molecule type" value="Genomic_DNA"/>
</dbReference>
<dbReference type="InterPro" id="IPR001128">
    <property type="entry name" value="Cyt_P450"/>
</dbReference>
<dbReference type="Gene3D" id="3.40.366.10">
    <property type="entry name" value="Malonyl-Coenzyme A Acyl Carrier Protein, domain 2"/>
    <property type="match status" value="1"/>
</dbReference>
<dbReference type="Gene3D" id="3.30.70.250">
    <property type="entry name" value="Malonyl-CoA ACP transacylase, ACP-binding"/>
    <property type="match status" value="1"/>
</dbReference>
<evidence type="ECO:0000256" key="1">
    <source>
        <dbReference type="ARBA" id="ARBA00010617"/>
    </source>
</evidence>
<gene>
    <name evidence="3" type="ORF">Q5H92_05965</name>
</gene>
<sequence>MLRSLPRALVARYAPPVLKKLLRRAWRRVRGLRTRGPGPRLVFAFAGRTEYAPGTGRELYAHEPVFRATIQECERISTQLLGGPSIIDNFTGLPVPDFFADEARLMVTSVVMQMALVDLWLAQGVQPTAVLGISAGEAAAVYAAGGLSLTDAMRVCLCYCALGQATTRNYALLVVQGDAATVGRLAAGCPTELFVVLVLNAGSCLAFCPQPAVEVARQYLAAHAIASTAPPTRPIWPYHSPHLAWHLDALREPLLGMQPQPLALPCYLGGAGGRVPVGTVLGIEYWLAVIQYPVNAHGALNAALTDGFSLFLPIGADPFPFLTEPAQRAVLQAVQVLPALRPDEPERNTLAACRQQLTEHKLLASKALTRPVLSPTDFVGQFSLRALASAADPYPAFAHLQQLGSLHFAPSEGGWLVLSVELVNAVLREPTVFSSTINSDFDTELIGADPPLHTLNRQLLQSFFAPKELAALRGFTEGMVAELAAAARGRPSFDFVTELVIPLTQAVSARLLGLGTAERQQLQASLPGPTYALGYVAELNSYLANYFEQKQPTDAPLLLNCLLLLIRDGQTTAAVAVSLAQTMWMASITTTSMLISNVVHYLLTHPVVADQLRAQPELIDAFIEEILRLEPPLGALWRTVTQPVTLGGQEIPAGASVVCSIVAANRDPARYARPDELDLHRRPARHLSFGGGVHACLGAHLARLEARVVVEWLLAHGPALRLTNASAPPEYFPTQHFRALATLPLTLQTTTA</sequence>
<dbReference type="InterPro" id="IPR017972">
    <property type="entry name" value="Cyt_P450_CS"/>
</dbReference>
<dbReference type="InterPro" id="IPR002397">
    <property type="entry name" value="Cyt_P450_B"/>
</dbReference>
<dbReference type="PRINTS" id="PR00359">
    <property type="entry name" value="BP450"/>
</dbReference>
<dbReference type="SUPFAM" id="SSF48264">
    <property type="entry name" value="Cytochrome P450"/>
    <property type="match status" value="1"/>
</dbReference>
<dbReference type="Pfam" id="PF00698">
    <property type="entry name" value="Acyl_transf_1"/>
    <property type="match status" value="1"/>
</dbReference>